<comment type="caution">
    <text evidence="2">The sequence shown here is derived from an EMBL/GenBank/DDBJ whole genome shotgun (WGS) entry which is preliminary data.</text>
</comment>
<organism evidence="2 3">
    <name type="scientific">Favolaschia claudopus</name>
    <dbReference type="NCBI Taxonomy" id="2862362"/>
    <lineage>
        <taxon>Eukaryota</taxon>
        <taxon>Fungi</taxon>
        <taxon>Dikarya</taxon>
        <taxon>Basidiomycota</taxon>
        <taxon>Agaricomycotina</taxon>
        <taxon>Agaricomycetes</taxon>
        <taxon>Agaricomycetidae</taxon>
        <taxon>Agaricales</taxon>
        <taxon>Marasmiineae</taxon>
        <taxon>Mycenaceae</taxon>
        <taxon>Favolaschia</taxon>
    </lineage>
</organism>
<name>A0AAW0DWR0_9AGAR</name>
<keyword evidence="3" id="KW-1185">Reference proteome</keyword>
<evidence type="ECO:0000256" key="1">
    <source>
        <dbReference type="SAM" id="MobiDB-lite"/>
    </source>
</evidence>
<reference evidence="2 3" key="1">
    <citation type="journal article" date="2024" name="J Genomics">
        <title>Draft genome sequencing and assembly of Favolaschia claudopus CIRM-BRFM 2984 isolated from oak limbs.</title>
        <authorList>
            <person name="Navarro D."/>
            <person name="Drula E."/>
            <person name="Chaduli D."/>
            <person name="Cazenave R."/>
            <person name="Ahrendt S."/>
            <person name="Wang J."/>
            <person name="Lipzen A."/>
            <person name="Daum C."/>
            <person name="Barry K."/>
            <person name="Grigoriev I.V."/>
            <person name="Favel A."/>
            <person name="Rosso M.N."/>
            <person name="Martin F."/>
        </authorList>
    </citation>
    <scope>NUCLEOTIDE SEQUENCE [LARGE SCALE GENOMIC DNA]</scope>
    <source>
        <strain evidence="2 3">CIRM-BRFM 2984</strain>
    </source>
</reference>
<gene>
    <name evidence="2" type="ORF">R3P38DRAFT_2850274</name>
</gene>
<evidence type="ECO:0000313" key="3">
    <source>
        <dbReference type="Proteomes" id="UP001362999"/>
    </source>
</evidence>
<evidence type="ECO:0008006" key="4">
    <source>
        <dbReference type="Google" id="ProtNLM"/>
    </source>
</evidence>
<evidence type="ECO:0000313" key="2">
    <source>
        <dbReference type="EMBL" id="KAK7056059.1"/>
    </source>
</evidence>
<proteinExistence type="predicted"/>
<dbReference type="Proteomes" id="UP001362999">
    <property type="component" value="Unassembled WGS sequence"/>
</dbReference>
<protein>
    <recommendedName>
        <fullName evidence="4">SAM domain-containing protein</fullName>
    </recommendedName>
</protein>
<dbReference type="AlphaFoldDB" id="A0AAW0DWR0"/>
<accession>A0AAW0DWR0</accession>
<feature type="compositionally biased region" description="Low complexity" evidence="1">
    <location>
        <begin position="174"/>
        <end position="184"/>
    </location>
</feature>
<sequence length="340" mass="36921">MAHANIPPVTTLWLDETEISRIGSTRTAAFCTEYQLGNDIQERLRDNGLDQITSLFNLNEEDLKKRDLGIASIGEIRWALRRMFWEKHPEVRVVTPRETEINIRGRQGARGTHGPTQGGTGGTGRAATIDWAQFKGVHTIRGESCCGCNKHSLNFALGGTGGVGGTTGIPPTGSTAGQGDAGEAVGTGGTVDETETRRRYNPTPAARRDMIPEEEMEKMAVVQEDIVSEGGGEGPSISTIYLGLFRTIIARNDEVLHELSTFNASIPEKTLRNIPMTPLEDLQLDLVLLKMLRDDGFETVGGLLESHPGDLASAAGFESGYPKIIREALGEFCGRFRVEN</sequence>
<dbReference type="EMBL" id="JAWWNJ010000005">
    <property type="protein sequence ID" value="KAK7056059.1"/>
    <property type="molecule type" value="Genomic_DNA"/>
</dbReference>
<feature type="region of interest" description="Disordered" evidence="1">
    <location>
        <begin position="174"/>
        <end position="196"/>
    </location>
</feature>